<dbReference type="AlphaFoldDB" id="A0A5B7GLI9"/>
<dbReference type="Proteomes" id="UP000324222">
    <property type="component" value="Unassembled WGS sequence"/>
</dbReference>
<reference evidence="2 3" key="1">
    <citation type="submission" date="2019-05" db="EMBL/GenBank/DDBJ databases">
        <title>Another draft genome of Portunus trituberculatus and its Hox gene families provides insights of decapod evolution.</title>
        <authorList>
            <person name="Jeong J.-H."/>
            <person name="Song I."/>
            <person name="Kim S."/>
            <person name="Choi T."/>
            <person name="Kim D."/>
            <person name="Ryu S."/>
            <person name="Kim W."/>
        </authorList>
    </citation>
    <scope>NUCLEOTIDE SEQUENCE [LARGE SCALE GENOMIC DNA]</scope>
    <source>
        <tissue evidence="2">Muscle</tissue>
    </source>
</reference>
<accession>A0A5B7GLI9</accession>
<evidence type="ECO:0000313" key="2">
    <source>
        <dbReference type="EMBL" id="MPC58127.1"/>
    </source>
</evidence>
<evidence type="ECO:0000256" key="1">
    <source>
        <dbReference type="SAM" id="MobiDB-lite"/>
    </source>
</evidence>
<feature type="compositionally biased region" description="Polar residues" evidence="1">
    <location>
        <begin position="96"/>
        <end position="107"/>
    </location>
</feature>
<feature type="region of interest" description="Disordered" evidence="1">
    <location>
        <begin position="87"/>
        <end position="107"/>
    </location>
</feature>
<sequence length="107" mass="11832">MFRVSYLVFSGRMFQLNNNLPILDVTMAGKDHQPPNLGKRARTSSRVSSSRIWRHTSISGTPRGSRPSNSGQCRQWYSKVLLSAAPHKGQKEKCGTSGSPATSHTFL</sequence>
<proteinExistence type="predicted"/>
<feature type="region of interest" description="Disordered" evidence="1">
    <location>
        <begin position="29"/>
        <end position="72"/>
    </location>
</feature>
<dbReference type="EMBL" id="VSRR010015398">
    <property type="protein sequence ID" value="MPC58127.1"/>
    <property type="molecule type" value="Genomic_DNA"/>
</dbReference>
<comment type="caution">
    <text evidence="2">The sequence shown here is derived from an EMBL/GenBank/DDBJ whole genome shotgun (WGS) entry which is preliminary data.</text>
</comment>
<protein>
    <submittedName>
        <fullName evidence="2">Uncharacterized protein</fullName>
    </submittedName>
</protein>
<organism evidence="2 3">
    <name type="scientific">Portunus trituberculatus</name>
    <name type="common">Swimming crab</name>
    <name type="synonym">Neptunus trituberculatus</name>
    <dbReference type="NCBI Taxonomy" id="210409"/>
    <lineage>
        <taxon>Eukaryota</taxon>
        <taxon>Metazoa</taxon>
        <taxon>Ecdysozoa</taxon>
        <taxon>Arthropoda</taxon>
        <taxon>Crustacea</taxon>
        <taxon>Multicrustacea</taxon>
        <taxon>Malacostraca</taxon>
        <taxon>Eumalacostraca</taxon>
        <taxon>Eucarida</taxon>
        <taxon>Decapoda</taxon>
        <taxon>Pleocyemata</taxon>
        <taxon>Brachyura</taxon>
        <taxon>Eubrachyura</taxon>
        <taxon>Portunoidea</taxon>
        <taxon>Portunidae</taxon>
        <taxon>Portuninae</taxon>
        <taxon>Portunus</taxon>
    </lineage>
</organism>
<keyword evidence="3" id="KW-1185">Reference proteome</keyword>
<feature type="compositionally biased region" description="Polar residues" evidence="1">
    <location>
        <begin position="56"/>
        <end position="72"/>
    </location>
</feature>
<gene>
    <name evidence="2" type="ORF">E2C01_052122</name>
</gene>
<name>A0A5B7GLI9_PORTR</name>
<evidence type="ECO:0000313" key="3">
    <source>
        <dbReference type="Proteomes" id="UP000324222"/>
    </source>
</evidence>